<protein>
    <recommendedName>
        <fullName evidence="5">DUF927 domain-containing protein</fullName>
    </recommendedName>
</protein>
<dbReference type="KEGG" id="gfe:Gferi_26550"/>
<dbReference type="InterPro" id="IPR040538">
    <property type="entry name" value="Cch_HTH"/>
</dbReference>
<dbReference type="AlphaFoldDB" id="A0A1D8GPH9"/>
<sequence length="565" mass="64307">MSLSIEGHNCHRYVNYQIKDNGVFLYNQEAKKYLYLCRYLKVIRVETNIVTGDVQVELEYVHNQEIKTMTLPREVFVKSKLLNVLPAKGLDVTDFNVTKVLEYLLCTEEEAEHFNIHENLGWTDINGKLVYLHHNVIGGGFNSSYKGQLNIAPKGNRENFNQLIEQEVLGHPPLELALALGLSSPVASRLRKLLGLDVLFFHIYGNSTTGKTTALMLATAPFGYPSKYNNGLIRTWLATDNALLGLMKGLHGMPLAIDEASSKVNSEYTKMIYQIVDGIEKARADKNGVVKKRNSNDEWSGTVASTAENSLLGNSNHNNGLRVRLLELGHIQWTKSAENAEKLKAGLLENYSHVGVNFISYLNKIDDESLIKLFKECKQQVLERITAKDAFTDRIADKIAVVYLTAKVARKALNINFDHSKILDLLIEADKQQSEDRKLHLKAYEFFKSEVTRNINKFVFKDDVETYDMSKRSYQDKLLPAGELMGRIEMLRDKMSQVLIPREQLNKILQSGGFTDVEGILYEWRENQVIDADKGKFTRKRKLFKKGVEQRVVVVNLDNKLELED</sequence>
<feature type="domain" description="DUF927" evidence="1">
    <location>
        <begin position="17"/>
        <end position="294"/>
    </location>
</feature>
<proteinExistence type="predicted"/>
<name>A0A1D8GPH9_9FIRM</name>
<evidence type="ECO:0008006" key="5">
    <source>
        <dbReference type="Google" id="ProtNLM"/>
    </source>
</evidence>
<reference evidence="3 4" key="1">
    <citation type="submission" date="2016-09" db="EMBL/GenBank/DDBJ databases">
        <title>Genomic analysis reveals versatility of anaerobic energy metabolism of Geosporobacter ferrireducens IRF9 of phylum Firmicutes.</title>
        <authorList>
            <person name="Kim S.-J."/>
        </authorList>
    </citation>
    <scope>NUCLEOTIDE SEQUENCE [LARGE SCALE GENOMIC DNA]</scope>
    <source>
        <strain evidence="3 4">IRF9</strain>
    </source>
</reference>
<dbReference type="Pfam" id="PF06048">
    <property type="entry name" value="DUF927"/>
    <property type="match status" value="1"/>
</dbReference>
<dbReference type="EMBL" id="CP017269">
    <property type="protein sequence ID" value="AOT72805.1"/>
    <property type="molecule type" value="Genomic_DNA"/>
</dbReference>
<dbReference type="Proteomes" id="UP000095743">
    <property type="component" value="Chromosome"/>
</dbReference>
<dbReference type="STRING" id="1424294.Gferi_26550"/>
<keyword evidence="4" id="KW-1185">Reference proteome</keyword>
<gene>
    <name evidence="3" type="ORF">Gferi_26550</name>
</gene>
<dbReference type="InterPro" id="IPR009270">
    <property type="entry name" value="DUF927"/>
</dbReference>
<evidence type="ECO:0000259" key="1">
    <source>
        <dbReference type="Pfam" id="PF06048"/>
    </source>
</evidence>
<evidence type="ECO:0000313" key="3">
    <source>
        <dbReference type="EMBL" id="AOT72805.1"/>
    </source>
</evidence>
<feature type="domain" description="Cch helix turn helix" evidence="2">
    <location>
        <begin position="440"/>
        <end position="559"/>
    </location>
</feature>
<dbReference type="OrthoDB" id="158067at2"/>
<organism evidence="3 4">
    <name type="scientific">Geosporobacter ferrireducens</name>
    <dbReference type="NCBI Taxonomy" id="1424294"/>
    <lineage>
        <taxon>Bacteria</taxon>
        <taxon>Bacillati</taxon>
        <taxon>Bacillota</taxon>
        <taxon>Clostridia</taxon>
        <taxon>Peptostreptococcales</taxon>
        <taxon>Thermotaleaceae</taxon>
        <taxon>Geosporobacter</taxon>
    </lineage>
</organism>
<evidence type="ECO:0000259" key="2">
    <source>
        <dbReference type="Pfam" id="PF18662"/>
    </source>
</evidence>
<evidence type="ECO:0000313" key="4">
    <source>
        <dbReference type="Proteomes" id="UP000095743"/>
    </source>
</evidence>
<dbReference type="Pfam" id="PF18662">
    <property type="entry name" value="HTH_56"/>
    <property type="match status" value="1"/>
</dbReference>
<accession>A0A1D8GPH9</accession>
<dbReference type="RefSeq" id="WP_069981114.1">
    <property type="nucleotide sequence ID" value="NZ_CP017269.1"/>
</dbReference>